<evidence type="ECO:0000313" key="16">
    <source>
        <dbReference type="Proteomes" id="UP000440367"/>
    </source>
</evidence>
<protein>
    <recommendedName>
        <fullName evidence="3">C2H2-type domain-containing protein</fullName>
    </recommendedName>
</protein>
<dbReference type="Proteomes" id="UP000437068">
    <property type="component" value="Unassembled WGS sequence"/>
</dbReference>
<evidence type="ECO:0000313" key="5">
    <source>
        <dbReference type="EMBL" id="KAE8982982.1"/>
    </source>
</evidence>
<evidence type="ECO:0000313" key="17">
    <source>
        <dbReference type="Proteomes" id="UP000440732"/>
    </source>
</evidence>
<evidence type="ECO:0000313" key="9">
    <source>
        <dbReference type="EMBL" id="KAE9202755.1"/>
    </source>
</evidence>
<keyword evidence="14" id="KW-1185">Reference proteome</keyword>
<evidence type="ECO:0000313" key="8">
    <source>
        <dbReference type="EMBL" id="KAE9104502.1"/>
    </source>
</evidence>
<dbReference type="Pfam" id="PF00313">
    <property type="entry name" value="CSD"/>
    <property type="match status" value="1"/>
</dbReference>
<dbReference type="Proteomes" id="UP000441208">
    <property type="component" value="Unassembled WGS sequence"/>
</dbReference>
<dbReference type="InterPro" id="IPR013087">
    <property type="entry name" value="Znf_C2H2_type"/>
</dbReference>
<dbReference type="EMBL" id="QXGE01002041">
    <property type="protein sequence ID" value="KAE9285511.1"/>
    <property type="molecule type" value="Genomic_DNA"/>
</dbReference>
<dbReference type="Gene3D" id="2.40.50.140">
    <property type="entry name" value="Nucleic acid-binding proteins"/>
    <property type="match status" value="1"/>
</dbReference>
<dbReference type="OrthoDB" id="5590473at2759"/>
<reference evidence="19 20" key="1">
    <citation type="submission" date="2018-09" db="EMBL/GenBank/DDBJ databases">
        <title>Genomic investigation of the strawberry pathogen Phytophthora fragariae indicates pathogenicity is determined by transcriptional variation in three key races.</title>
        <authorList>
            <person name="Adams T.M."/>
            <person name="Armitage A.D."/>
            <person name="Sobczyk M.K."/>
            <person name="Bates H.J."/>
            <person name="Dunwell J.M."/>
            <person name="Nellist C.F."/>
            <person name="Harrison R.J."/>
        </authorList>
    </citation>
    <scope>NUCLEOTIDE SEQUENCE [LARGE SCALE GENOMIC DNA]</scope>
    <source>
        <strain evidence="12 15">A4</strain>
        <strain evidence="11 16">BC-1</strain>
        <strain evidence="10 20">BC-23</strain>
        <strain evidence="9 14">NOV-27</strain>
        <strain evidence="8 17">NOV-5</strain>
        <strain evidence="7 18">NOV-71</strain>
        <strain evidence="4 13">NOV-9</strain>
        <strain evidence="6 21">ONT-3</strain>
        <strain evidence="5 19">SCRP245</strain>
    </source>
</reference>
<dbReference type="EMBL" id="QXFW01002023">
    <property type="protein sequence ID" value="KAE8982982.1"/>
    <property type="molecule type" value="Genomic_DNA"/>
</dbReference>
<dbReference type="EMBL" id="QXFX01002078">
    <property type="protein sequence ID" value="KAE9081008.1"/>
    <property type="molecule type" value="Genomic_DNA"/>
</dbReference>
<dbReference type="EMBL" id="QXFZ01000877">
    <property type="protein sequence ID" value="KAE9102330.1"/>
    <property type="molecule type" value="Genomic_DNA"/>
</dbReference>
<evidence type="ECO:0000256" key="1">
    <source>
        <dbReference type="PROSITE-ProRule" id="PRU00042"/>
    </source>
</evidence>
<evidence type="ECO:0000313" key="18">
    <source>
        <dbReference type="Proteomes" id="UP000441208"/>
    </source>
</evidence>
<evidence type="ECO:0000313" key="12">
    <source>
        <dbReference type="EMBL" id="KAE9285511.1"/>
    </source>
</evidence>
<dbReference type="Proteomes" id="UP000440367">
    <property type="component" value="Unassembled WGS sequence"/>
</dbReference>
<dbReference type="PROSITE" id="PS00028">
    <property type="entry name" value="ZINC_FINGER_C2H2_1"/>
    <property type="match status" value="1"/>
</dbReference>
<evidence type="ECO:0000313" key="14">
    <source>
        <dbReference type="Proteomes" id="UP000433483"/>
    </source>
</evidence>
<dbReference type="Proteomes" id="UP000440732">
    <property type="component" value="Unassembled WGS sequence"/>
</dbReference>
<dbReference type="EMBL" id="QXGB01000853">
    <property type="protein sequence ID" value="KAE9202755.1"/>
    <property type="molecule type" value="Genomic_DNA"/>
</dbReference>
<dbReference type="Proteomes" id="UP000488956">
    <property type="component" value="Unassembled WGS sequence"/>
</dbReference>
<evidence type="ECO:0000313" key="10">
    <source>
        <dbReference type="EMBL" id="KAE9217126.1"/>
    </source>
</evidence>
<keyword evidence="1" id="KW-0862">Zinc</keyword>
<accession>A0A6A3IMR5</accession>
<evidence type="ECO:0000313" key="20">
    <source>
        <dbReference type="Proteomes" id="UP000476176"/>
    </source>
</evidence>
<evidence type="ECO:0000313" key="13">
    <source>
        <dbReference type="Proteomes" id="UP000429523"/>
    </source>
</evidence>
<keyword evidence="1" id="KW-0863">Zinc-finger</keyword>
<comment type="caution">
    <text evidence="5">The sequence shown here is derived from an EMBL/GenBank/DDBJ whole genome shotgun (WGS) entry which is preliminary data.</text>
</comment>
<dbReference type="GO" id="GO:0008270">
    <property type="term" value="F:zinc ion binding"/>
    <property type="evidence" value="ECO:0007669"/>
    <property type="project" value="UniProtKB-KW"/>
</dbReference>
<feature type="domain" description="C2H2-type" evidence="3">
    <location>
        <begin position="6"/>
        <end position="33"/>
    </location>
</feature>
<evidence type="ECO:0000313" key="6">
    <source>
        <dbReference type="EMBL" id="KAE9081008.1"/>
    </source>
</evidence>
<dbReference type="EMBL" id="QXGC01000901">
    <property type="protein sequence ID" value="KAE9217126.1"/>
    <property type="molecule type" value="Genomic_DNA"/>
</dbReference>
<name>A0A6A3IMR5_9STRA</name>
<dbReference type="Proteomes" id="UP000429523">
    <property type="component" value="Unassembled WGS sequence"/>
</dbReference>
<feature type="compositionally biased region" description="Polar residues" evidence="2">
    <location>
        <begin position="172"/>
        <end position="181"/>
    </location>
</feature>
<evidence type="ECO:0000313" key="4">
    <source>
        <dbReference type="EMBL" id="KAE8934401.1"/>
    </source>
</evidence>
<evidence type="ECO:0000313" key="21">
    <source>
        <dbReference type="Proteomes" id="UP000488956"/>
    </source>
</evidence>
<proteinExistence type="predicted"/>
<evidence type="ECO:0000313" key="15">
    <source>
        <dbReference type="Proteomes" id="UP000437068"/>
    </source>
</evidence>
<dbReference type="EMBL" id="QXGA01002069">
    <property type="protein sequence ID" value="KAE9104502.1"/>
    <property type="molecule type" value="Genomic_DNA"/>
</dbReference>
<dbReference type="SUPFAM" id="SSF50249">
    <property type="entry name" value="Nucleic acid-binding proteins"/>
    <property type="match status" value="1"/>
</dbReference>
<evidence type="ECO:0000256" key="2">
    <source>
        <dbReference type="SAM" id="MobiDB-lite"/>
    </source>
</evidence>
<dbReference type="InterPro" id="IPR002059">
    <property type="entry name" value="CSP_DNA-bd"/>
</dbReference>
<dbReference type="EMBL" id="QXGF01000911">
    <property type="protein sequence ID" value="KAE8934401.1"/>
    <property type="molecule type" value="Genomic_DNA"/>
</dbReference>
<dbReference type="AlphaFoldDB" id="A0A6A3IMR5"/>
<evidence type="ECO:0000313" key="19">
    <source>
        <dbReference type="Proteomes" id="UP000460718"/>
    </source>
</evidence>
<evidence type="ECO:0000259" key="3">
    <source>
        <dbReference type="PROSITE" id="PS50157"/>
    </source>
</evidence>
<dbReference type="Proteomes" id="UP000460718">
    <property type="component" value="Unassembled WGS sequence"/>
</dbReference>
<evidence type="ECO:0000313" key="7">
    <source>
        <dbReference type="EMBL" id="KAE9102330.1"/>
    </source>
</evidence>
<dbReference type="GO" id="GO:0003676">
    <property type="term" value="F:nucleic acid binding"/>
    <property type="evidence" value="ECO:0007669"/>
    <property type="project" value="InterPro"/>
</dbReference>
<feature type="region of interest" description="Disordered" evidence="2">
    <location>
        <begin position="499"/>
        <end position="530"/>
    </location>
</feature>
<feature type="region of interest" description="Disordered" evidence="2">
    <location>
        <begin position="172"/>
        <end position="201"/>
    </location>
</feature>
<dbReference type="Proteomes" id="UP000433483">
    <property type="component" value="Unassembled WGS sequence"/>
</dbReference>
<keyword evidence="1" id="KW-0479">Metal-binding</keyword>
<dbReference type="PROSITE" id="PS50157">
    <property type="entry name" value="ZINC_FINGER_C2H2_2"/>
    <property type="match status" value="1"/>
</dbReference>
<gene>
    <name evidence="12" type="ORF">PF001_g21877</name>
    <name evidence="11" type="ORF">PF002_g15845</name>
    <name evidence="10" type="ORF">PF004_g14245</name>
    <name evidence="9" type="ORF">PF005_g14447</name>
    <name evidence="8" type="ORF">PF006_g21888</name>
    <name evidence="7" type="ORF">PF007_g14798</name>
    <name evidence="4" type="ORF">PF009_g15622</name>
    <name evidence="6" type="ORF">PF010_g22164</name>
    <name evidence="5" type="ORF">PF011_g21386</name>
</gene>
<dbReference type="Proteomes" id="UP000476176">
    <property type="component" value="Unassembled WGS sequence"/>
</dbReference>
<dbReference type="InterPro" id="IPR012340">
    <property type="entry name" value="NA-bd_OB-fold"/>
</dbReference>
<evidence type="ECO:0000313" key="11">
    <source>
        <dbReference type="EMBL" id="KAE9220582.1"/>
    </source>
</evidence>
<dbReference type="EMBL" id="QXGD01000909">
    <property type="protein sequence ID" value="KAE9220582.1"/>
    <property type="molecule type" value="Genomic_DNA"/>
</dbReference>
<sequence length="636" mass="70016">MVPATFMCHECQGFFPTEVALAKHLMDHNRLKALRRLEFAAPVQQGHLVSSLYKPGPIQRPCQVPFVPSLCEAVPIQRPYQVPPPPPMCDPNAISTGTQLHTGLVHGIVVHYNDDNGFGFIKRTMPGAPSKQVYFHISKCNIQTPRPRCGESVYFTEKQGPKGPQVTSLVRSATTPPAGTNVSSSASVVVQPPLPPGNGPDCKTTKPVQTMLAESPSFFQGRSFPRFVYVDLDNVWVSFVNANHLVGRFPSAASTRDLLLNLDGFTRRLATGEEGSSVSRLVAFYFNTPEGIANRLRKTSHGGVTWDVRKQEATTDTTMQLELLNAKRPCETHPKTLVLVTGDGNIATNGMCFREILDLYLRDGWFVEVHAWLSSLARSYIEFQRQYPSTVVIRPFDDKDVLEIVNSRMQPNSESSSTLEKKANARSAMQRERGIVVSYEVVGGFGTIAKVGAAAGSYVHFQSSVCNIKRPPPTVGEKVMLVETMGPKGPTASVVYRKVSNKSSVRPKKPQTAAFQGKNKAAAKGRRSHTQDDLAAALTRAMRAMSALNSPKASSNTNTSQLVHPAVEQVEPKNQRQLCAEHYEYIINQLNHSEFGLYLPSALAILRRTHEREASTIEQTDPATQRELLLVSLQEG</sequence>
<feature type="compositionally biased region" description="Low complexity" evidence="2">
    <location>
        <begin position="182"/>
        <end position="191"/>
    </location>
</feature>
<organism evidence="5 19">
    <name type="scientific">Phytophthora fragariae</name>
    <dbReference type="NCBI Taxonomy" id="53985"/>
    <lineage>
        <taxon>Eukaryota</taxon>
        <taxon>Sar</taxon>
        <taxon>Stramenopiles</taxon>
        <taxon>Oomycota</taxon>
        <taxon>Peronosporomycetes</taxon>
        <taxon>Peronosporales</taxon>
        <taxon>Peronosporaceae</taxon>
        <taxon>Phytophthora</taxon>
    </lineage>
</organism>